<feature type="transmembrane region" description="Helical" evidence="2">
    <location>
        <begin position="170"/>
        <end position="190"/>
    </location>
</feature>
<proteinExistence type="predicted"/>
<gene>
    <name evidence="3" type="ORF">HNR67_006521</name>
</gene>
<feature type="transmembrane region" description="Helical" evidence="2">
    <location>
        <begin position="292"/>
        <end position="315"/>
    </location>
</feature>
<keyword evidence="2" id="KW-0812">Transmembrane</keyword>
<protein>
    <submittedName>
        <fullName evidence="3">Amino acid transporter</fullName>
    </submittedName>
</protein>
<feature type="transmembrane region" description="Helical" evidence="2">
    <location>
        <begin position="469"/>
        <end position="486"/>
    </location>
</feature>
<feature type="transmembrane region" description="Helical" evidence="2">
    <location>
        <begin position="352"/>
        <end position="374"/>
    </location>
</feature>
<sequence>MSGGERVTIPDRMDSPVPPQHPRGKVSRWLLAKRVAPVGPEADEAHATPQSWWKVMCLTGVDYFSTLSYLPGIAVLSAGWLSPLATLVIVALTLLGMLPMYRRVAAESPHGQGSVAMLEDLLPFWRGKIFVLVLLGFVVTSWIVTITLSSADATVHVLENPYLSEALHGLAVPITIGLLLILGFVFLLGFSEAVGVAIPLVAVFLLLNAVVSVVGLVDVFTHPEVLDRWFDALTSGQGGFTGIIGPALIAFPSLVLGLSGFETGVSMMPLVAADGKTEQERLWDRIRNTRKLLTAAALIMSVYLLATSLITTVLIPHEAFKPGGPANGRAMAYLAHQELGELFGTAYDISSILILWFAGASAMAGLINIVPRYLPAYGMAPEWGRAVRPVVLVYTLISVIITIAFNADVNKQAGAYATGILAMMVSGAVAVAISAWRRRQKRAAAGFTVLTLVLVYALVENVIRKPDGIAISALFILGIIVVSLISRISRTTELRVEHIEFDEAARKFIADSIEHDGQLNIIANKRQGGDDAEYSAKEREQRGLNPLPGAADVIFLEIDVVDPSDFSEVLRVRGVDIDGHRVMRVESPAAPNAIAAILLALRDATGERPHCHFEWSEGSPLGHLFRYLILGQGDTPPVVREILRTAEEDPARRPVIHVGG</sequence>
<dbReference type="Proteomes" id="UP000533598">
    <property type="component" value="Unassembled WGS sequence"/>
</dbReference>
<feature type="transmembrane region" description="Helical" evidence="2">
    <location>
        <begin position="240"/>
        <end position="261"/>
    </location>
</feature>
<feature type="region of interest" description="Disordered" evidence="1">
    <location>
        <begin position="1"/>
        <end position="23"/>
    </location>
</feature>
<accession>A0A7W7CIK2</accession>
<evidence type="ECO:0000256" key="2">
    <source>
        <dbReference type="SAM" id="Phobius"/>
    </source>
</evidence>
<dbReference type="AlphaFoldDB" id="A0A7W7CIK2"/>
<dbReference type="Gene3D" id="1.20.1740.10">
    <property type="entry name" value="Amino acid/polyamine transporter I"/>
    <property type="match status" value="1"/>
</dbReference>
<feature type="transmembrane region" description="Helical" evidence="2">
    <location>
        <begin position="413"/>
        <end position="436"/>
    </location>
</feature>
<keyword evidence="4" id="KW-1185">Reference proteome</keyword>
<feature type="transmembrane region" description="Helical" evidence="2">
    <location>
        <begin position="443"/>
        <end position="463"/>
    </location>
</feature>
<keyword evidence="2" id="KW-1133">Transmembrane helix</keyword>
<dbReference type="RefSeq" id="WP_185006173.1">
    <property type="nucleotide sequence ID" value="NZ_BAAAUI010000005.1"/>
</dbReference>
<feature type="transmembrane region" description="Helical" evidence="2">
    <location>
        <begin position="386"/>
        <end position="407"/>
    </location>
</feature>
<dbReference type="EMBL" id="JACHMH010000001">
    <property type="protein sequence ID" value="MBB4680403.1"/>
    <property type="molecule type" value="Genomic_DNA"/>
</dbReference>
<keyword evidence="2" id="KW-0472">Membrane</keyword>
<evidence type="ECO:0000256" key="1">
    <source>
        <dbReference type="SAM" id="MobiDB-lite"/>
    </source>
</evidence>
<feature type="transmembrane region" description="Helical" evidence="2">
    <location>
        <begin position="129"/>
        <end position="150"/>
    </location>
</feature>
<feature type="transmembrane region" description="Helical" evidence="2">
    <location>
        <begin position="73"/>
        <end position="95"/>
    </location>
</feature>
<reference evidence="3 4" key="1">
    <citation type="submission" date="2020-08" db="EMBL/GenBank/DDBJ databases">
        <title>Sequencing the genomes of 1000 actinobacteria strains.</title>
        <authorList>
            <person name="Klenk H.-P."/>
        </authorList>
    </citation>
    <scope>NUCLEOTIDE SEQUENCE [LARGE SCALE GENOMIC DNA]</scope>
    <source>
        <strain evidence="3 4">DSM 44230</strain>
    </source>
</reference>
<comment type="caution">
    <text evidence="3">The sequence shown here is derived from an EMBL/GenBank/DDBJ whole genome shotgun (WGS) entry which is preliminary data.</text>
</comment>
<feature type="transmembrane region" description="Helical" evidence="2">
    <location>
        <begin position="197"/>
        <end position="220"/>
    </location>
</feature>
<evidence type="ECO:0000313" key="3">
    <source>
        <dbReference type="EMBL" id="MBB4680403.1"/>
    </source>
</evidence>
<evidence type="ECO:0000313" key="4">
    <source>
        <dbReference type="Proteomes" id="UP000533598"/>
    </source>
</evidence>
<name>A0A7W7CIK2_9PSEU</name>
<organism evidence="3 4">
    <name type="scientific">Crossiella cryophila</name>
    <dbReference type="NCBI Taxonomy" id="43355"/>
    <lineage>
        <taxon>Bacteria</taxon>
        <taxon>Bacillati</taxon>
        <taxon>Actinomycetota</taxon>
        <taxon>Actinomycetes</taxon>
        <taxon>Pseudonocardiales</taxon>
        <taxon>Pseudonocardiaceae</taxon>
        <taxon>Crossiella</taxon>
    </lineage>
</organism>